<organism evidence="3 4">
    <name type="scientific">Plectosphaerella plurivora</name>
    <dbReference type="NCBI Taxonomy" id="936078"/>
    <lineage>
        <taxon>Eukaryota</taxon>
        <taxon>Fungi</taxon>
        <taxon>Dikarya</taxon>
        <taxon>Ascomycota</taxon>
        <taxon>Pezizomycotina</taxon>
        <taxon>Sordariomycetes</taxon>
        <taxon>Hypocreomycetidae</taxon>
        <taxon>Glomerellales</taxon>
        <taxon>Plectosphaerellaceae</taxon>
        <taxon>Plectosphaerella</taxon>
    </lineage>
</organism>
<proteinExistence type="predicted"/>
<protein>
    <submittedName>
        <fullName evidence="3">Uncharacterized protein</fullName>
    </submittedName>
</protein>
<comment type="caution">
    <text evidence="3">The sequence shown here is derived from an EMBL/GenBank/DDBJ whole genome shotgun (WGS) entry which is preliminary data.</text>
</comment>
<dbReference type="AlphaFoldDB" id="A0A9P9A5B6"/>
<feature type="chain" id="PRO_5040286335" evidence="2">
    <location>
        <begin position="22"/>
        <end position="188"/>
    </location>
</feature>
<gene>
    <name evidence="3" type="ORF">F5X68DRAFT_265791</name>
</gene>
<feature type="signal peptide" evidence="2">
    <location>
        <begin position="1"/>
        <end position="21"/>
    </location>
</feature>
<evidence type="ECO:0000256" key="2">
    <source>
        <dbReference type="SAM" id="SignalP"/>
    </source>
</evidence>
<evidence type="ECO:0000256" key="1">
    <source>
        <dbReference type="SAM" id="MobiDB-lite"/>
    </source>
</evidence>
<name>A0A9P9A5B6_9PEZI</name>
<feature type="compositionally biased region" description="Polar residues" evidence="1">
    <location>
        <begin position="141"/>
        <end position="154"/>
    </location>
</feature>
<evidence type="ECO:0000313" key="4">
    <source>
        <dbReference type="Proteomes" id="UP000770015"/>
    </source>
</evidence>
<dbReference type="EMBL" id="JAGSXJ010000038">
    <property type="protein sequence ID" value="KAH6665361.1"/>
    <property type="molecule type" value="Genomic_DNA"/>
</dbReference>
<keyword evidence="4" id="KW-1185">Reference proteome</keyword>
<dbReference type="Proteomes" id="UP000770015">
    <property type="component" value="Unassembled WGS sequence"/>
</dbReference>
<reference evidence="3" key="1">
    <citation type="journal article" date="2021" name="Nat. Commun.">
        <title>Genetic determinants of endophytism in the Arabidopsis root mycobiome.</title>
        <authorList>
            <person name="Mesny F."/>
            <person name="Miyauchi S."/>
            <person name="Thiergart T."/>
            <person name="Pickel B."/>
            <person name="Atanasova L."/>
            <person name="Karlsson M."/>
            <person name="Huettel B."/>
            <person name="Barry K.W."/>
            <person name="Haridas S."/>
            <person name="Chen C."/>
            <person name="Bauer D."/>
            <person name="Andreopoulos W."/>
            <person name="Pangilinan J."/>
            <person name="LaButti K."/>
            <person name="Riley R."/>
            <person name="Lipzen A."/>
            <person name="Clum A."/>
            <person name="Drula E."/>
            <person name="Henrissat B."/>
            <person name="Kohler A."/>
            <person name="Grigoriev I.V."/>
            <person name="Martin F.M."/>
            <person name="Hacquard S."/>
        </authorList>
    </citation>
    <scope>NUCLEOTIDE SEQUENCE</scope>
    <source>
        <strain evidence="3">MPI-SDFR-AT-0117</strain>
    </source>
</reference>
<feature type="region of interest" description="Disordered" evidence="1">
    <location>
        <begin position="130"/>
        <end position="166"/>
    </location>
</feature>
<evidence type="ECO:0000313" key="3">
    <source>
        <dbReference type="EMBL" id="KAH6665361.1"/>
    </source>
</evidence>
<sequence length="188" mass="19663">MPRIAGLAALTVALSANLASAQWSEWLVQPKADKPLDITAPIKIVYTAVLKGDAETYPIAGITARLDWGGTYAEKYGGPMYEVVSNLSSTEDGEFTWDPREIRSVIEANGTYPELQFMYMVQTEDFATPTGGSASGVGSDVFQTSGQNNQTSGPAPSGDGHVPSGSNVARASLGVLATGVVAAMLSLM</sequence>
<keyword evidence="2" id="KW-0732">Signal</keyword>
<accession>A0A9P9A5B6</accession>